<sequence>DNRRNAPSAVPLRGMETEEEATDIQADFNIQKESPNAAQLPRPTEAQDSVDGMASITFADETSSGFFGPISNSAFLQVLLEAQTCIFRQRGTASSSLSASNNPNPTSLSRPSSPPTLAGVSTTPADLSTERGGMSASSGNPYIIPPQHKILRLIDIFFENTGKFFPYLYKPDIIRFVTNMRRSGFKQVEGAHLCLLNLIMAFAVTHSTFSLPVAVKKERGDVFLERALALLPHVKATADSLEPIQALVMATQYIQGTRRSSQTWGMMCALVQASFQIELRKRTWWMCLILDKMCSMSYGRPPLIPTSYMTVDLPTNVELEKLDDNSNHRPQASTVPSTASLILYTKLYLILGTIIENVYDNNIRKPLDSSQPHHTLIQILEAEKRLTQWKAELPPEMAQMTVSELDTLPAVIEPEPYRFRVVLTLRFLHVRLLLHRIMLSQLLDTSETNQNMTSPAELWRMGGASVDVCTEAAADAIAILSKTAQHQDLLPVWWYSVYFTSSAALVIYGSILAIYRYDIKAPPYSPQELVRILQTSLDVVAALGGDTRQVLRCQKVIRHLLQASLALVPPRDVASEGVHPEGGHVLQGQDETGFMPTDPSFSLSTDELMRQLGADIPIELSLFPEDLSFGFQGFA</sequence>
<dbReference type="GO" id="GO:0008270">
    <property type="term" value="F:zinc ion binding"/>
    <property type="evidence" value="ECO:0007669"/>
    <property type="project" value="InterPro"/>
</dbReference>
<dbReference type="InterPro" id="IPR007219">
    <property type="entry name" value="XnlR_reg_dom"/>
</dbReference>
<keyword evidence="6" id="KW-1133">Transmembrane helix</keyword>
<keyword evidence="1" id="KW-0805">Transcription regulation</keyword>
<comment type="caution">
    <text evidence="8">The sequence shown here is derived from an EMBL/GenBank/DDBJ whole genome shotgun (WGS) entry which is preliminary data.</text>
</comment>
<evidence type="ECO:0000256" key="2">
    <source>
        <dbReference type="ARBA" id="ARBA00023125"/>
    </source>
</evidence>
<evidence type="ECO:0000259" key="7">
    <source>
        <dbReference type="SMART" id="SM00906"/>
    </source>
</evidence>
<feature type="domain" description="Xylanolytic transcriptional activator regulatory" evidence="7">
    <location>
        <begin position="263"/>
        <end position="320"/>
    </location>
</feature>
<dbReference type="CDD" id="cd12148">
    <property type="entry name" value="fungal_TF_MHR"/>
    <property type="match status" value="1"/>
</dbReference>
<evidence type="ECO:0000256" key="6">
    <source>
        <dbReference type="SAM" id="Phobius"/>
    </source>
</evidence>
<dbReference type="PANTHER" id="PTHR47424">
    <property type="entry name" value="REGULATORY PROTEIN GAL4"/>
    <property type="match status" value="1"/>
</dbReference>
<evidence type="ECO:0000256" key="1">
    <source>
        <dbReference type="ARBA" id="ARBA00023015"/>
    </source>
</evidence>
<keyword evidence="3" id="KW-0804">Transcription</keyword>
<dbReference type="PANTHER" id="PTHR47424:SF3">
    <property type="entry name" value="REGULATORY PROTEIN GAL4"/>
    <property type="match status" value="1"/>
</dbReference>
<dbReference type="EMBL" id="JAADYS010002899">
    <property type="protein sequence ID" value="KAF4453254.1"/>
    <property type="molecule type" value="Genomic_DNA"/>
</dbReference>
<dbReference type="InterPro" id="IPR051127">
    <property type="entry name" value="Fungal_SecMet_Regulators"/>
</dbReference>
<feature type="region of interest" description="Disordered" evidence="5">
    <location>
        <begin position="1"/>
        <end position="20"/>
    </location>
</feature>
<name>A0A8H4NVZ9_9HYPO</name>
<dbReference type="GO" id="GO:0005634">
    <property type="term" value="C:nucleus"/>
    <property type="evidence" value="ECO:0007669"/>
    <property type="project" value="TreeGrafter"/>
</dbReference>
<evidence type="ECO:0000256" key="5">
    <source>
        <dbReference type="SAM" id="MobiDB-lite"/>
    </source>
</evidence>
<dbReference type="GO" id="GO:0000435">
    <property type="term" value="P:positive regulation of transcription from RNA polymerase II promoter by galactose"/>
    <property type="evidence" value="ECO:0007669"/>
    <property type="project" value="TreeGrafter"/>
</dbReference>
<feature type="non-terminal residue" evidence="8">
    <location>
        <position position="1"/>
    </location>
</feature>
<dbReference type="AlphaFoldDB" id="A0A8H4NVZ9"/>
<dbReference type="GO" id="GO:0006351">
    <property type="term" value="P:DNA-templated transcription"/>
    <property type="evidence" value="ECO:0007669"/>
    <property type="project" value="InterPro"/>
</dbReference>
<protein>
    <recommendedName>
        <fullName evidence="7">Xylanolytic transcriptional activator regulatory domain-containing protein</fullName>
    </recommendedName>
</protein>
<gene>
    <name evidence="8" type="ORF">FALBO_16028</name>
</gene>
<keyword evidence="6" id="KW-0812">Transmembrane</keyword>
<feature type="transmembrane region" description="Helical" evidence="6">
    <location>
        <begin position="492"/>
        <end position="515"/>
    </location>
</feature>
<dbReference type="OrthoDB" id="5055207at2759"/>
<evidence type="ECO:0000313" key="8">
    <source>
        <dbReference type="EMBL" id="KAF4453254.1"/>
    </source>
</evidence>
<feature type="compositionally biased region" description="Low complexity" evidence="5">
    <location>
        <begin position="92"/>
        <end position="117"/>
    </location>
</feature>
<evidence type="ECO:0000256" key="3">
    <source>
        <dbReference type="ARBA" id="ARBA00023163"/>
    </source>
</evidence>
<evidence type="ECO:0000313" key="9">
    <source>
        <dbReference type="Proteomes" id="UP000554235"/>
    </source>
</evidence>
<dbReference type="Pfam" id="PF04082">
    <property type="entry name" value="Fungal_trans"/>
    <property type="match status" value="2"/>
</dbReference>
<dbReference type="Proteomes" id="UP000554235">
    <property type="component" value="Unassembled WGS sequence"/>
</dbReference>
<dbReference type="SMART" id="SM00906">
    <property type="entry name" value="Fungal_trans"/>
    <property type="match status" value="1"/>
</dbReference>
<organism evidence="8 9">
    <name type="scientific">Fusarium albosuccineum</name>
    <dbReference type="NCBI Taxonomy" id="1237068"/>
    <lineage>
        <taxon>Eukaryota</taxon>
        <taxon>Fungi</taxon>
        <taxon>Dikarya</taxon>
        <taxon>Ascomycota</taxon>
        <taxon>Pezizomycotina</taxon>
        <taxon>Sordariomycetes</taxon>
        <taxon>Hypocreomycetidae</taxon>
        <taxon>Hypocreales</taxon>
        <taxon>Nectriaceae</taxon>
        <taxon>Fusarium</taxon>
        <taxon>Fusarium decemcellulare species complex</taxon>
    </lineage>
</organism>
<dbReference type="GO" id="GO:0000981">
    <property type="term" value="F:DNA-binding transcription factor activity, RNA polymerase II-specific"/>
    <property type="evidence" value="ECO:0007669"/>
    <property type="project" value="TreeGrafter"/>
</dbReference>
<keyword evidence="9" id="KW-1185">Reference proteome</keyword>
<feature type="non-terminal residue" evidence="8">
    <location>
        <position position="635"/>
    </location>
</feature>
<reference evidence="8 9" key="1">
    <citation type="submission" date="2020-01" db="EMBL/GenBank/DDBJ databases">
        <title>Identification and distribution of gene clusters putatively required for synthesis of sphingolipid metabolism inhibitors in phylogenetically diverse species of the filamentous fungus Fusarium.</title>
        <authorList>
            <person name="Kim H.-S."/>
            <person name="Busman M."/>
            <person name="Brown D.W."/>
            <person name="Divon H."/>
            <person name="Uhlig S."/>
            <person name="Proctor R.H."/>
        </authorList>
    </citation>
    <scope>NUCLEOTIDE SEQUENCE [LARGE SCALE GENOMIC DNA]</scope>
    <source>
        <strain evidence="8 9">NRRL 20459</strain>
    </source>
</reference>
<dbReference type="GO" id="GO:0000978">
    <property type="term" value="F:RNA polymerase II cis-regulatory region sequence-specific DNA binding"/>
    <property type="evidence" value="ECO:0007669"/>
    <property type="project" value="TreeGrafter"/>
</dbReference>
<evidence type="ECO:0000256" key="4">
    <source>
        <dbReference type="ARBA" id="ARBA00023242"/>
    </source>
</evidence>
<accession>A0A8H4NVZ9</accession>
<keyword evidence="6" id="KW-0472">Membrane</keyword>
<feature type="region of interest" description="Disordered" evidence="5">
    <location>
        <begin position="576"/>
        <end position="596"/>
    </location>
</feature>
<keyword evidence="4" id="KW-0539">Nucleus</keyword>
<feature type="region of interest" description="Disordered" evidence="5">
    <location>
        <begin position="91"/>
        <end position="140"/>
    </location>
</feature>
<proteinExistence type="predicted"/>
<keyword evidence="2" id="KW-0238">DNA-binding</keyword>